<organism evidence="1 3">
    <name type="scientific">Bifidobacterium longum subsp. infantis</name>
    <dbReference type="NCBI Taxonomy" id="1682"/>
    <lineage>
        <taxon>Bacteria</taxon>
        <taxon>Bacillati</taxon>
        <taxon>Actinomycetota</taxon>
        <taxon>Actinomycetes</taxon>
        <taxon>Bifidobacteriales</taxon>
        <taxon>Bifidobacteriaceae</taxon>
        <taxon>Bifidobacterium</taxon>
    </lineage>
</organism>
<sequence>MSGSFTFYVLCAGSCSSSTRGPHDGATTTDFRTFSDPVKWIDRKNSVIDSTMLRDDDGWWYRASKDAEITIERTRNPYTSAYEVPRTDDDQQWSYVGSLTDILGNDRYSWMYLEGPELFRYNDADVKTINGRKMRFGLMCDQYAEAAFKL</sequence>
<dbReference type="Proteomes" id="UP000345266">
    <property type="component" value="Unassembled WGS sequence"/>
</dbReference>
<proteinExistence type="predicted"/>
<dbReference type="Proteomes" id="UP000319252">
    <property type="component" value="Unassembled WGS sequence"/>
</dbReference>
<dbReference type="EMBL" id="CABHML010000071">
    <property type="protein sequence ID" value="VUW84873.1"/>
    <property type="molecule type" value="Genomic_DNA"/>
</dbReference>
<dbReference type="SUPFAM" id="SSF75005">
    <property type="entry name" value="Arabinanase/levansucrase/invertase"/>
    <property type="match status" value="1"/>
</dbReference>
<evidence type="ECO:0000313" key="1">
    <source>
        <dbReference type="EMBL" id="VUW84873.1"/>
    </source>
</evidence>
<dbReference type="Gene3D" id="2.115.10.20">
    <property type="entry name" value="Glycosyl hydrolase domain, family 43"/>
    <property type="match status" value="1"/>
</dbReference>
<name>A0A564S389_BIFLI</name>
<dbReference type="InterPro" id="IPR023296">
    <property type="entry name" value="Glyco_hydro_beta-prop_sf"/>
</dbReference>
<evidence type="ECO:0000313" key="3">
    <source>
        <dbReference type="Proteomes" id="UP000319252"/>
    </source>
</evidence>
<reference evidence="2 4" key="2">
    <citation type="submission" date="2019-07" db="EMBL/GenBank/DDBJ databases">
        <authorList>
            <person name="Hibberd C M."/>
            <person name="Gehrig L. J."/>
            <person name="Chang H.-W."/>
            <person name="Venkatesh S."/>
        </authorList>
    </citation>
    <scope>NUCLEOTIDE SEQUENCE [LARGE SCALE GENOMIC DNA]</scope>
    <source>
        <strain evidence="2">Bifidobacterium_longum_subsp_infantis_JG_Bg463</strain>
    </source>
</reference>
<dbReference type="EMBL" id="CABHNT010000024">
    <property type="protein sequence ID" value="VUX32607.1"/>
    <property type="molecule type" value="Genomic_DNA"/>
</dbReference>
<dbReference type="AlphaFoldDB" id="A0A564S389"/>
<evidence type="ECO:0008006" key="5">
    <source>
        <dbReference type="Google" id="ProtNLM"/>
    </source>
</evidence>
<dbReference type="RefSeq" id="WP_234883903.1">
    <property type="nucleotide sequence ID" value="NZ_CABHML010000071.1"/>
</dbReference>
<accession>A0A564S389</accession>
<reference evidence="1 3" key="1">
    <citation type="submission" date="2019-07" db="EMBL/GenBank/DDBJ databases">
        <authorList>
            <person name="Chang H.-W."/>
            <person name="Raman A."/>
            <person name="Venkatesh S."/>
            <person name="Gehrig J."/>
        </authorList>
    </citation>
    <scope>NUCLEOTIDE SEQUENCE [LARGE SCALE GENOMIC DNA]</scope>
    <source>
        <strain evidence="1">B.longum_ssp_infantis_4</strain>
    </source>
</reference>
<protein>
    <recommendedName>
        <fullName evidence="5">Endo-1,4-beta-xylanase</fullName>
    </recommendedName>
</protein>
<evidence type="ECO:0000313" key="4">
    <source>
        <dbReference type="Proteomes" id="UP000345266"/>
    </source>
</evidence>
<gene>
    <name evidence="2" type="ORF">BLJG463_01111</name>
    <name evidence="1" type="ORF">BLONGUMMC1_01935</name>
</gene>
<evidence type="ECO:0000313" key="2">
    <source>
        <dbReference type="EMBL" id="VUX32607.1"/>
    </source>
</evidence>